<proteinExistence type="predicted"/>
<dbReference type="RefSeq" id="WP_253667484.1">
    <property type="nucleotide sequence ID" value="NZ_JAMTCP010000001.1"/>
</dbReference>
<accession>A0ABT1HLU1</accession>
<reference evidence="1 2" key="1">
    <citation type="submission" date="2022-06" db="EMBL/GenBank/DDBJ databases">
        <title>Genomic Encyclopedia of Archaeal and Bacterial Type Strains, Phase II (KMG-II): from individual species to whole genera.</title>
        <authorList>
            <person name="Goeker M."/>
        </authorList>
    </citation>
    <scope>NUCLEOTIDE SEQUENCE [LARGE SCALE GENOMIC DNA]</scope>
    <source>
        <strain evidence="1 2">DSM 40477</strain>
    </source>
</reference>
<comment type="caution">
    <text evidence="1">The sequence shown here is derived from an EMBL/GenBank/DDBJ whole genome shotgun (WGS) entry which is preliminary data.</text>
</comment>
<protein>
    <submittedName>
        <fullName evidence="1">Uncharacterized protein</fullName>
    </submittedName>
</protein>
<sequence>MVDDDVGGPLQRNEVVLRSFALWTVDPGQAQDFLREELEYHRETE</sequence>
<dbReference type="Proteomes" id="UP001205311">
    <property type="component" value="Unassembled WGS sequence"/>
</dbReference>
<organism evidence="1 2">
    <name type="scientific">Streptoalloteichus tenebrarius (strain ATCC 17920 / DSM 40477 / JCM 4838 / CBS 697.72 / NBRC 16177 / NCIMB 11028 / NRRL B-12390 / A12253. 1 / ISP 5477)</name>
    <name type="common">Streptomyces tenebrarius</name>
    <dbReference type="NCBI Taxonomy" id="1933"/>
    <lineage>
        <taxon>Bacteria</taxon>
        <taxon>Bacillati</taxon>
        <taxon>Actinomycetota</taxon>
        <taxon>Actinomycetes</taxon>
        <taxon>Pseudonocardiales</taxon>
        <taxon>Pseudonocardiaceae</taxon>
        <taxon>Streptoalloteichus</taxon>
    </lineage>
</organism>
<name>A0ABT1HLU1_STRSD</name>
<evidence type="ECO:0000313" key="1">
    <source>
        <dbReference type="EMBL" id="MCP2256486.1"/>
    </source>
</evidence>
<gene>
    <name evidence="1" type="ORF">LX15_000169</name>
</gene>
<keyword evidence="2" id="KW-1185">Reference proteome</keyword>
<evidence type="ECO:0000313" key="2">
    <source>
        <dbReference type="Proteomes" id="UP001205311"/>
    </source>
</evidence>
<dbReference type="EMBL" id="JAMTCP010000001">
    <property type="protein sequence ID" value="MCP2256486.1"/>
    <property type="molecule type" value="Genomic_DNA"/>
</dbReference>